<proteinExistence type="predicted"/>
<keyword evidence="1" id="KW-0732">Signal</keyword>
<gene>
    <name evidence="2" type="ORF">MTUNDRAET4_4129</name>
</gene>
<name>A0A4U8Z626_METTU</name>
<evidence type="ECO:0000256" key="1">
    <source>
        <dbReference type="SAM" id="SignalP"/>
    </source>
</evidence>
<feature type="chain" id="PRO_5038576987" evidence="1">
    <location>
        <begin position="31"/>
        <end position="85"/>
    </location>
</feature>
<reference evidence="2 3" key="1">
    <citation type="submission" date="2019-03" db="EMBL/GenBank/DDBJ databases">
        <authorList>
            <person name="Kox A.R. M."/>
        </authorList>
    </citation>
    <scope>NUCLEOTIDE SEQUENCE [LARGE SCALE GENOMIC DNA]</scope>
    <source>
        <strain evidence="2">MTUNDRAET4 annotated genome</strain>
    </source>
</reference>
<accession>A0A4U8Z626</accession>
<evidence type="ECO:0000313" key="2">
    <source>
        <dbReference type="EMBL" id="VFU11010.1"/>
    </source>
</evidence>
<feature type="signal peptide" evidence="1">
    <location>
        <begin position="1"/>
        <end position="30"/>
    </location>
</feature>
<dbReference type="Proteomes" id="UP000294360">
    <property type="component" value="Chromosome"/>
</dbReference>
<protein>
    <submittedName>
        <fullName evidence="2">Uncharacterized protein</fullName>
    </submittedName>
</protein>
<dbReference type="KEGG" id="mtun:MTUNDRAET4_4129"/>
<sequence length="85" mass="9105">MIGLRKITTGGFAVAMIELAFAAASPHAMAFGIIPTDGRRWATILTQENEGYPNPAGDSRCALASRPVVDAHGHFMGYHTFNVCK</sequence>
<dbReference type="AlphaFoldDB" id="A0A4U8Z626"/>
<organism evidence="2 3">
    <name type="scientific">Methylocella tundrae</name>
    <dbReference type="NCBI Taxonomy" id="227605"/>
    <lineage>
        <taxon>Bacteria</taxon>
        <taxon>Pseudomonadati</taxon>
        <taxon>Pseudomonadota</taxon>
        <taxon>Alphaproteobacteria</taxon>
        <taxon>Hyphomicrobiales</taxon>
        <taxon>Beijerinckiaceae</taxon>
        <taxon>Methylocella</taxon>
    </lineage>
</organism>
<evidence type="ECO:0000313" key="3">
    <source>
        <dbReference type="Proteomes" id="UP000294360"/>
    </source>
</evidence>
<dbReference type="EMBL" id="LR536450">
    <property type="protein sequence ID" value="VFU11010.1"/>
    <property type="molecule type" value="Genomic_DNA"/>
</dbReference>